<dbReference type="GO" id="GO:0015035">
    <property type="term" value="F:protein-disulfide reductase activity"/>
    <property type="evidence" value="ECO:0007669"/>
    <property type="project" value="InterPro"/>
</dbReference>
<keyword evidence="1" id="KW-0472">Membrane</keyword>
<dbReference type="InterPro" id="IPR007263">
    <property type="entry name" value="DCC1-like"/>
</dbReference>
<dbReference type="RefSeq" id="WP_110834476.1">
    <property type="nucleotide sequence ID" value="NZ_QKLU01000010.1"/>
</dbReference>
<keyword evidence="1" id="KW-0812">Transmembrane</keyword>
<name>A0A318UAE1_9SPHI</name>
<gene>
    <name evidence="2" type="ORF">B0O44_110165</name>
</gene>
<dbReference type="InterPro" id="IPR052927">
    <property type="entry name" value="DCC_oxidoreductase"/>
</dbReference>
<keyword evidence="1" id="KW-1133">Transmembrane helix</keyword>
<dbReference type="Pfam" id="PF04134">
    <property type="entry name" value="DCC1-like"/>
    <property type="match status" value="1"/>
</dbReference>
<organism evidence="2 3">
    <name type="scientific">Pedobacter nutrimenti</name>
    <dbReference type="NCBI Taxonomy" id="1241337"/>
    <lineage>
        <taxon>Bacteria</taxon>
        <taxon>Pseudomonadati</taxon>
        <taxon>Bacteroidota</taxon>
        <taxon>Sphingobacteriia</taxon>
        <taxon>Sphingobacteriales</taxon>
        <taxon>Sphingobacteriaceae</taxon>
        <taxon>Pedobacter</taxon>
    </lineage>
</organism>
<sequence length="131" mass="15291">MERGIIFFDGVCNLCNSAVQFVIQRDAKDYFRFAALQSEQAQEYLDRFAVDFQAMDSILLLENGKLYRRSSAALRITKHLGGLWPALYILIYIPAFIRDFFYKLISGNRYKIWGKRTSCMVPTPDLEKKFL</sequence>
<dbReference type="Proteomes" id="UP000248198">
    <property type="component" value="Unassembled WGS sequence"/>
</dbReference>
<evidence type="ECO:0000256" key="1">
    <source>
        <dbReference type="SAM" id="Phobius"/>
    </source>
</evidence>
<accession>A0A318UAE1</accession>
<dbReference type="PANTHER" id="PTHR33639:SF2">
    <property type="entry name" value="DUF393 DOMAIN-CONTAINING PROTEIN"/>
    <property type="match status" value="1"/>
</dbReference>
<evidence type="ECO:0000313" key="2">
    <source>
        <dbReference type="EMBL" id="PYF69525.1"/>
    </source>
</evidence>
<feature type="transmembrane region" description="Helical" evidence="1">
    <location>
        <begin position="83"/>
        <end position="101"/>
    </location>
</feature>
<dbReference type="PANTHER" id="PTHR33639">
    <property type="entry name" value="THIOL-DISULFIDE OXIDOREDUCTASE DCC"/>
    <property type="match status" value="1"/>
</dbReference>
<proteinExistence type="predicted"/>
<protein>
    <submittedName>
        <fullName evidence="2">Putative DCC family thiol-disulfide oxidoreductase YuxK</fullName>
    </submittedName>
</protein>
<evidence type="ECO:0000313" key="3">
    <source>
        <dbReference type="Proteomes" id="UP000248198"/>
    </source>
</evidence>
<dbReference type="OrthoDB" id="9785438at2"/>
<dbReference type="AlphaFoldDB" id="A0A318UAE1"/>
<comment type="caution">
    <text evidence="2">The sequence shown here is derived from an EMBL/GenBank/DDBJ whole genome shotgun (WGS) entry which is preliminary data.</text>
</comment>
<dbReference type="EMBL" id="QKLU01000010">
    <property type="protein sequence ID" value="PYF69525.1"/>
    <property type="molecule type" value="Genomic_DNA"/>
</dbReference>
<reference evidence="2 3" key="1">
    <citation type="submission" date="2018-06" db="EMBL/GenBank/DDBJ databases">
        <title>Genomic Encyclopedia of Archaeal and Bacterial Type Strains, Phase II (KMG-II): from individual species to whole genera.</title>
        <authorList>
            <person name="Goeker M."/>
        </authorList>
    </citation>
    <scope>NUCLEOTIDE SEQUENCE [LARGE SCALE GENOMIC DNA]</scope>
    <source>
        <strain evidence="2 3">DSM 27372</strain>
    </source>
</reference>
<keyword evidence="3" id="KW-1185">Reference proteome</keyword>